<accession>A0A3B7MKQ9</accession>
<name>A0A3B7MKQ9_9CYAN</name>
<dbReference type="EMBL" id="CP032152">
    <property type="protein sequence ID" value="AXY68470.1"/>
    <property type="molecule type" value="Genomic_DNA"/>
</dbReference>
<dbReference type="PANTHER" id="PTHR19920">
    <property type="entry name" value="WD40 PROTEIN CIAO1"/>
    <property type="match status" value="1"/>
</dbReference>
<dbReference type="PROSITE" id="PS50294">
    <property type="entry name" value="WD_REPEATS_REGION"/>
    <property type="match status" value="1"/>
</dbReference>
<dbReference type="Gene3D" id="2.130.10.10">
    <property type="entry name" value="YVTN repeat-like/Quinoprotein amine dehydrogenase"/>
    <property type="match status" value="2"/>
</dbReference>
<dbReference type="Pfam" id="PF00400">
    <property type="entry name" value="WD40"/>
    <property type="match status" value="4"/>
</dbReference>
<dbReference type="InterPro" id="IPR015943">
    <property type="entry name" value="WD40/YVTN_repeat-like_dom_sf"/>
</dbReference>
<dbReference type="InterPro" id="IPR001680">
    <property type="entry name" value="WD40_rpt"/>
</dbReference>
<dbReference type="PANTHER" id="PTHR19920:SF0">
    <property type="entry name" value="CYTOSOLIC IRON-SULFUR PROTEIN ASSEMBLY PROTEIN CIAO1-RELATED"/>
    <property type="match status" value="1"/>
</dbReference>
<proteinExistence type="predicted"/>
<sequence length="336" mass="37176">MVNSLIPLAQTQLQEYVTALAWGDRHLLAASAAGEVYHINPEVGEQLILQTATDQSLTILAVASDRQWWAAAGEQGRVLIGSLAHPENLQVLHYGSHWIDQLAWHPTLPWVAFSLGHYVQIWDAAQADVIATLDFAASSVLALAWQPTGDALAVAGYGGVRVWSAKDWDADPQELGFMSAAVGVAWSATGEYFAASNMDHTLFVWRWGDQYPWQMQGFPGKVRNLHWLETANQAPQLLSSSQEGIILWHLSEDESGWQPQVLDLHRGTVRALSIHPRGQGFVSSGDEGWLCYWQQTQPQQLLQGAQEYFTTLAWHPKGAYLAAGGTQGELWVWQTS</sequence>
<evidence type="ECO:0000313" key="2">
    <source>
        <dbReference type="EMBL" id="AXY68470.1"/>
    </source>
</evidence>
<dbReference type="KEGG" id="tsq:D3A95_11560"/>
<dbReference type="Proteomes" id="UP000261812">
    <property type="component" value="Chromosome"/>
</dbReference>
<dbReference type="InterPro" id="IPR036322">
    <property type="entry name" value="WD40_repeat_dom_sf"/>
</dbReference>
<dbReference type="AlphaFoldDB" id="A0A3B7MKQ9"/>
<keyword evidence="3" id="KW-1185">Reference proteome</keyword>
<evidence type="ECO:0000313" key="3">
    <source>
        <dbReference type="Proteomes" id="UP000261812"/>
    </source>
</evidence>
<protein>
    <submittedName>
        <fullName evidence="2">WD40 repeat domain-containing protein</fullName>
    </submittedName>
</protein>
<organism evidence="2 3">
    <name type="scientific">Thermosynechococcus sichuanensis E542</name>
    <dbReference type="NCBI Taxonomy" id="2016101"/>
    <lineage>
        <taxon>Bacteria</taxon>
        <taxon>Bacillati</taxon>
        <taxon>Cyanobacteriota</taxon>
        <taxon>Cyanophyceae</taxon>
        <taxon>Acaryochloridales</taxon>
        <taxon>Thermosynechococcaceae</taxon>
        <taxon>Thermosynechococcus</taxon>
        <taxon>Thermosynechococcus sichuanensis</taxon>
    </lineage>
</organism>
<feature type="repeat" description="WD" evidence="1">
    <location>
        <begin position="262"/>
        <end position="303"/>
    </location>
</feature>
<feature type="repeat" description="WD" evidence="1">
    <location>
        <begin position="302"/>
        <end position="336"/>
    </location>
</feature>
<dbReference type="SUPFAM" id="SSF50978">
    <property type="entry name" value="WD40 repeat-like"/>
    <property type="match status" value="1"/>
</dbReference>
<keyword evidence="1" id="KW-0853">WD repeat</keyword>
<dbReference type="GO" id="GO:0097361">
    <property type="term" value="C:cytosolic [4Fe-4S] assembly targeting complex"/>
    <property type="evidence" value="ECO:0007669"/>
    <property type="project" value="TreeGrafter"/>
</dbReference>
<evidence type="ECO:0000256" key="1">
    <source>
        <dbReference type="PROSITE-ProRule" id="PRU00221"/>
    </source>
</evidence>
<dbReference type="SMART" id="SM00320">
    <property type="entry name" value="WD40"/>
    <property type="match status" value="6"/>
</dbReference>
<gene>
    <name evidence="2" type="ORF">D3A95_11560</name>
</gene>
<dbReference type="GO" id="GO:0016226">
    <property type="term" value="P:iron-sulfur cluster assembly"/>
    <property type="evidence" value="ECO:0007669"/>
    <property type="project" value="TreeGrafter"/>
</dbReference>
<dbReference type="PROSITE" id="PS50082">
    <property type="entry name" value="WD_REPEATS_2"/>
    <property type="match status" value="2"/>
</dbReference>
<reference evidence="3" key="1">
    <citation type="submission" date="2018-09" db="EMBL/GenBank/DDBJ databases">
        <title>Complete genome sequence of thermophilic cyanobacteria strain Thermosynechococcus elongatus PKUAC-SCTE542.</title>
        <authorList>
            <person name="Liang Y."/>
            <person name="Tang J."/>
            <person name="Daroch M."/>
        </authorList>
    </citation>
    <scope>NUCLEOTIDE SEQUENCE [LARGE SCALE GENOMIC DNA]</scope>
    <source>
        <strain evidence="3">E542</strain>
    </source>
</reference>